<organism evidence="1">
    <name type="scientific">marine sediment metagenome</name>
    <dbReference type="NCBI Taxonomy" id="412755"/>
    <lineage>
        <taxon>unclassified sequences</taxon>
        <taxon>metagenomes</taxon>
        <taxon>ecological metagenomes</taxon>
    </lineage>
</organism>
<dbReference type="EMBL" id="BARU01001021">
    <property type="protein sequence ID" value="GAH28104.1"/>
    <property type="molecule type" value="Genomic_DNA"/>
</dbReference>
<sequence length="43" mass="5084">MINMTMDYAIITQNLTKDFGNVIAVKNLNLKIQYGKTYYSWHK</sequence>
<reference evidence="1" key="1">
    <citation type="journal article" date="2014" name="Front. Microbiol.">
        <title>High frequency of phylogenetically diverse reductive dehalogenase-homologous genes in deep subseafloor sedimentary metagenomes.</title>
        <authorList>
            <person name="Kawai M."/>
            <person name="Futagami T."/>
            <person name="Toyoda A."/>
            <person name="Takaki Y."/>
            <person name="Nishi S."/>
            <person name="Hori S."/>
            <person name="Arai W."/>
            <person name="Tsubouchi T."/>
            <person name="Morono Y."/>
            <person name="Uchiyama I."/>
            <person name="Ito T."/>
            <person name="Fujiyama A."/>
            <person name="Inagaki F."/>
            <person name="Takami H."/>
        </authorList>
    </citation>
    <scope>NUCLEOTIDE SEQUENCE</scope>
    <source>
        <strain evidence="1">Expedition CK06-06</strain>
    </source>
</reference>
<comment type="caution">
    <text evidence="1">The sequence shown here is derived from an EMBL/GenBank/DDBJ whole genome shotgun (WGS) entry which is preliminary data.</text>
</comment>
<dbReference type="AlphaFoldDB" id="X1FFD4"/>
<protein>
    <submittedName>
        <fullName evidence="1">Uncharacterized protein</fullName>
    </submittedName>
</protein>
<evidence type="ECO:0000313" key="1">
    <source>
        <dbReference type="EMBL" id="GAH28104.1"/>
    </source>
</evidence>
<gene>
    <name evidence="1" type="ORF">S03H2_02903</name>
</gene>
<accession>X1FFD4</accession>
<name>X1FFD4_9ZZZZ</name>
<proteinExistence type="predicted"/>